<dbReference type="SUPFAM" id="SSF52540">
    <property type="entry name" value="P-loop containing nucleoside triphosphate hydrolases"/>
    <property type="match status" value="2"/>
</dbReference>
<dbReference type="CDD" id="cd18793">
    <property type="entry name" value="SF2_C_SNF"/>
    <property type="match status" value="1"/>
</dbReference>
<organism evidence="12 13">
    <name type="scientific">Tropilaelaps mercedesae</name>
    <dbReference type="NCBI Taxonomy" id="418985"/>
    <lineage>
        <taxon>Eukaryota</taxon>
        <taxon>Metazoa</taxon>
        <taxon>Ecdysozoa</taxon>
        <taxon>Arthropoda</taxon>
        <taxon>Chelicerata</taxon>
        <taxon>Arachnida</taxon>
        <taxon>Acari</taxon>
        <taxon>Parasitiformes</taxon>
        <taxon>Mesostigmata</taxon>
        <taxon>Gamasina</taxon>
        <taxon>Dermanyssoidea</taxon>
        <taxon>Laelapidae</taxon>
        <taxon>Tropilaelaps</taxon>
    </lineage>
</organism>
<dbReference type="GO" id="GO:0016887">
    <property type="term" value="F:ATP hydrolysis activity"/>
    <property type="evidence" value="ECO:0007669"/>
    <property type="project" value="InterPro"/>
</dbReference>
<dbReference type="OrthoDB" id="10252227at2759"/>
<dbReference type="Pfam" id="PF12054">
    <property type="entry name" value="DUF3535"/>
    <property type="match status" value="1"/>
</dbReference>
<dbReference type="InterPro" id="IPR001650">
    <property type="entry name" value="Helicase_C-like"/>
</dbReference>
<evidence type="ECO:0000256" key="4">
    <source>
        <dbReference type="ARBA" id="ARBA00022801"/>
    </source>
</evidence>
<feature type="region of interest" description="Disordered" evidence="9">
    <location>
        <begin position="308"/>
        <end position="339"/>
    </location>
</feature>
<evidence type="ECO:0000313" key="12">
    <source>
        <dbReference type="EMBL" id="OQR77427.1"/>
    </source>
</evidence>
<feature type="compositionally biased region" description="Low complexity" evidence="9">
    <location>
        <begin position="201"/>
        <end position="224"/>
    </location>
</feature>
<dbReference type="FunCoup" id="A0A1V9XV93">
    <property type="interactions" value="2145"/>
</dbReference>
<sequence>MRHYRLPVDKVGVSLGLDLAGYGTGQVLTADQATLLAREVFDEVVASTKLKQKLVDNLDEKRRMVLTSAKSTARDHLALGTMTQAALSSLLVCLPANWLPAKLSPVIRALMESLRRENHEPLQEISAKHLAILLRTALPRTPCPNGKVIKNLVSYLCCDPDETPLVTVVDGQHETSGILTLYKMNKTAELVLNRKPWLRRGQSQSSSTLPGTLSTPPSPSLQGTHQQPPEFSSAGLAASIAADDESQKEQKLLQETQRRGAVMAFGEIGKLFEQRLFEDLPTLWDVIAVPLHDDRTFRKIDAVARDQQISEQSDNLSKDKLSASSSSSPTNLEPSTSLSSSDTATVFVLIRGLIESLQTLEVLTPSVHPILHPQLRELLPRLDLCSRHPLAAIRHMAARCMASLAGVDGSAVMCHVVKRGVLSQLGAISQDDFARQGAVEALFTLVERLDVRAVPFISFLILPTLAAMADQNEHVRLLATQCFANLVRLMPLDDGVSSLSGSFAEDEELRVRAQKQRGFIDQLLNANHAENYTVSVPVNAELRGYQQDGINWLAFLNRYRLHGILCDDMGLGKTLQSICMLAEDHDRRQQQFKKDKGDITCAPLPSLVVCPPTLTGHWVYEIDKFVSAKHLDPLHYTGPPPERQRIQAQFTMRKERQKCHNLVIVASYDLVRNDIDFFSAIRWNYVILDEGHVIKNNKTKLSRAIKQLRASHRLILSGTPIQNNVTELWNLFDFLMPGFLGTEKLFSVKYAKPILASREAKASSKEHEQGILAMEALHRQVLPFVLRRTKEDVLADLPPKIIQDYYCELSPLQHRLYEDFSKSCANSEMVEALNRQAAQSSINARGAETTHHVFQALHYLRKVCNHPKLALSQNHPEYDTIVKQLHEEKTSLSDISVSCKLLALRQLLLDCGIGSDQDQAIVNPHRCLVFFQLKSMLDLVENDLLKKHMPTVSYLRLDGAVQPGDRHALVQTFNNDPSIDLLLITTQVGGLGLNLTGADTVIFVEHDWNPMKDLQAMDRAHRIGQKKVVNVYRLITRSTLEEKIMGLQRFKMSIANTVISGENSSLHTMATDQLIDLFQVSEAGKSARGPRNVDSDIGRAGLKDVLNHLPELWDESQYDAEYDFPSFMKNLVRKDK</sequence>
<dbReference type="SMART" id="SM00487">
    <property type="entry name" value="DEXDc"/>
    <property type="match status" value="1"/>
</dbReference>
<proteinExistence type="predicted"/>
<keyword evidence="6" id="KW-0067">ATP-binding</keyword>
<evidence type="ECO:0000259" key="11">
    <source>
        <dbReference type="PROSITE" id="PS51194"/>
    </source>
</evidence>
<dbReference type="InterPro" id="IPR022707">
    <property type="entry name" value="Mot1_central_dom"/>
</dbReference>
<dbReference type="Gene3D" id="3.40.50.300">
    <property type="entry name" value="P-loop containing nucleotide triphosphate hydrolases"/>
    <property type="match status" value="1"/>
</dbReference>
<evidence type="ECO:0000256" key="3">
    <source>
        <dbReference type="ARBA" id="ARBA00022741"/>
    </source>
</evidence>
<keyword evidence="2" id="KW-0677">Repeat</keyword>
<dbReference type="InterPro" id="IPR049730">
    <property type="entry name" value="SNF2/RAD54-like_C"/>
</dbReference>
<comment type="caution">
    <text evidence="12">The sequence shown here is derived from an EMBL/GenBank/DDBJ whole genome shotgun (WGS) entry which is preliminary data.</text>
</comment>
<dbReference type="PROSITE" id="PS51194">
    <property type="entry name" value="HELICASE_CTER"/>
    <property type="match status" value="1"/>
</dbReference>
<dbReference type="Pfam" id="PF00176">
    <property type="entry name" value="SNF2-rel_dom"/>
    <property type="match status" value="1"/>
</dbReference>
<dbReference type="InterPro" id="IPR011989">
    <property type="entry name" value="ARM-like"/>
</dbReference>
<dbReference type="InterPro" id="IPR044972">
    <property type="entry name" value="Mot1"/>
</dbReference>
<evidence type="ECO:0000256" key="9">
    <source>
        <dbReference type="SAM" id="MobiDB-lite"/>
    </source>
</evidence>
<keyword evidence="8" id="KW-0539">Nucleus</keyword>
<feature type="region of interest" description="Disordered" evidence="9">
    <location>
        <begin position="199"/>
        <end position="231"/>
    </location>
</feature>
<dbReference type="FunFam" id="3.40.50.300:FF:000428">
    <property type="entry name" value="TATA-binding protein-associated factor 172"/>
    <property type="match status" value="1"/>
</dbReference>
<dbReference type="CDD" id="cd17999">
    <property type="entry name" value="DEXHc_Mot1"/>
    <property type="match status" value="1"/>
</dbReference>
<dbReference type="InterPro" id="IPR044078">
    <property type="entry name" value="Mot1_ATP-bd"/>
</dbReference>
<dbReference type="InterPro" id="IPR014001">
    <property type="entry name" value="Helicase_ATP-bd"/>
</dbReference>
<dbReference type="FunFam" id="3.40.50.10810:FF:000009">
    <property type="entry name" value="B-TFIID TATA-box-binding protein-associated factor 1"/>
    <property type="match status" value="1"/>
</dbReference>
<dbReference type="AlphaFoldDB" id="A0A1V9XV93"/>
<dbReference type="InterPro" id="IPR000330">
    <property type="entry name" value="SNF2_N"/>
</dbReference>
<dbReference type="PROSITE" id="PS51192">
    <property type="entry name" value="HELICASE_ATP_BIND_1"/>
    <property type="match status" value="1"/>
</dbReference>
<dbReference type="GO" id="GO:0017025">
    <property type="term" value="F:TBP-class protein binding"/>
    <property type="evidence" value="ECO:0007669"/>
    <property type="project" value="InterPro"/>
</dbReference>
<dbReference type="InParanoid" id="A0A1V9XV93"/>
<dbReference type="Pfam" id="PF00271">
    <property type="entry name" value="Helicase_C"/>
    <property type="match status" value="1"/>
</dbReference>
<keyword evidence="5" id="KW-0347">Helicase</keyword>
<reference evidence="12 13" key="1">
    <citation type="journal article" date="2017" name="Gigascience">
        <title>Draft genome of the honey bee ectoparasitic mite, Tropilaelaps mercedesae, is shaped by the parasitic life history.</title>
        <authorList>
            <person name="Dong X."/>
            <person name="Armstrong S.D."/>
            <person name="Xia D."/>
            <person name="Makepeace B.L."/>
            <person name="Darby A.C."/>
            <person name="Kadowaki T."/>
        </authorList>
    </citation>
    <scope>NUCLEOTIDE SEQUENCE [LARGE SCALE GENOMIC DNA]</scope>
    <source>
        <strain evidence="12">Wuxi-XJTLU</strain>
    </source>
</reference>
<evidence type="ECO:0000256" key="1">
    <source>
        <dbReference type="ARBA" id="ARBA00004123"/>
    </source>
</evidence>
<evidence type="ECO:0000256" key="5">
    <source>
        <dbReference type="ARBA" id="ARBA00022806"/>
    </source>
</evidence>
<dbReference type="EMBL" id="MNPL01003554">
    <property type="protein sequence ID" value="OQR77427.1"/>
    <property type="molecule type" value="Genomic_DNA"/>
</dbReference>
<dbReference type="GO" id="GO:0004386">
    <property type="term" value="F:helicase activity"/>
    <property type="evidence" value="ECO:0007669"/>
    <property type="project" value="UniProtKB-KW"/>
</dbReference>
<feature type="domain" description="Helicase C-terminal" evidence="11">
    <location>
        <begin position="916"/>
        <end position="1065"/>
    </location>
</feature>
<keyword evidence="4" id="KW-0378">Hydrolase</keyword>
<gene>
    <name evidence="12" type="ORF">BIW11_07107</name>
</gene>
<protein>
    <submittedName>
        <fullName evidence="12">TATA-binding protein-associated factor-like</fullName>
    </submittedName>
</protein>
<dbReference type="PANTHER" id="PTHR36498:SF1">
    <property type="entry name" value="TATA-BINDING PROTEIN-ASSOCIATED FACTOR 172"/>
    <property type="match status" value="1"/>
</dbReference>
<dbReference type="GO" id="GO:0003677">
    <property type="term" value="F:DNA binding"/>
    <property type="evidence" value="ECO:0007669"/>
    <property type="project" value="UniProtKB-KW"/>
</dbReference>
<dbReference type="GO" id="GO:0005524">
    <property type="term" value="F:ATP binding"/>
    <property type="evidence" value="ECO:0007669"/>
    <property type="project" value="UniProtKB-KW"/>
</dbReference>
<keyword evidence="13" id="KW-1185">Reference proteome</keyword>
<keyword evidence="3" id="KW-0547">Nucleotide-binding</keyword>
<keyword evidence="7" id="KW-0238">DNA-binding</keyword>
<feature type="domain" description="Helicase ATP-binding" evidence="10">
    <location>
        <begin position="554"/>
        <end position="738"/>
    </location>
</feature>
<dbReference type="InterPro" id="IPR027417">
    <property type="entry name" value="P-loop_NTPase"/>
</dbReference>
<dbReference type="GO" id="GO:0005634">
    <property type="term" value="C:nucleus"/>
    <property type="evidence" value="ECO:0007669"/>
    <property type="project" value="UniProtKB-SubCell"/>
</dbReference>
<dbReference type="InterPro" id="IPR038718">
    <property type="entry name" value="SNF2-like_sf"/>
</dbReference>
<evidence type="ECO:0000256" key="7">
    <source>
        <dbReference type="ARBA" id="ARBA00023125"/>
    </source>
</evidence>
<dbReference type="SUPFAM" id="SSF48371">
    <property type="entry name" value="ARM repeat"/>
    <property type="match status" value="1"/>
</dbReference>
<dbReference type="Proteomes" id="UP000192247">
    <property type="component" value="Unassembled WGS sequence"/>
</dbReference>
<evidence type="ECO:0000256" key="8">
    <source>
        <dbReference type="ARBA" id="ARBA00023242"/>
    </source>
</evidence>
<dbReference type="InterPro" id="IPR016024">
    <property type="entry name" value="ARM-type_fold"/>
</dbReference>
<dbReference type="Gene3D" id="3.40.50.10810">
    <property type="entry name" value="Tandem AAA-ATPase domain"/>
    <property type="match status" value="1"/>
</dbReference>
<comment type="subcellular location">
    <subcellularLocation>
        <location evidence="1">Nucleus</location>
    </subcellularLocation>
</comment>
<dbReference type="PANTHER" id="PTHR36498">
    <property type="entry name" value="TATA-BINDING PROTEIN-ASSOCIATED FACTOR 172"/>
    <property type="match status" value="1"/>
</dbReference>
<feature type="compositionally biased region" description="Low complexity" evidence="9">
    <location>
        <begin position="322"/>
        <end position="339"/>
    </location>
</feature>
<name>A0A1V9XV93_9ACAR</name>
<dbReference type="SMART" id="SM00490">
    <property type="entry name" value="HELICc"/>
    <property type="match status" value="1"/>
</dbReference>
<evidence type="ECO:0000256" key="2">
    <source>
        <dbReference type="ARBA" id="ARBA00022737"/>
    </source>
</evidence>
<accession>A0A1V9XV93</accession>
<evidence type="ECO:0000259" key="10">
    <source>
        <dbReference type="PROSITE" id="PS51192"/>
    </source>
</evidence>
<dbReference type="STRING" id="418985.A0A1V9XV93"/>
<evidence type="ECO:0000313" key="13">
    <source>
        <dbReference type="Proteomes" id="UP000192247"/>
    </source>
</evidence>
<dbReference type="Gene3D" id="1.25.10.10">
    <property type="entry name" value="Leucine-rich Repeat Variant"/>
    <property type="match status" value="1"/>
</dbReference>
<evidence type="ECO:0000256" key="6">
    <source>
        <dbReference type="ARBA" id="ARBA00022840"/>
    </source>
</evidence>